<dbReference type="PRINTS" id="PR00051">
    <property type="entry name" value="DNAA"/>
</dbReference>
<dbReference type="InterPro" id="IPR002611">
    <property type="entry name" value="IstB_ATP-bd"/>
</dbReference>
<name>A0A3E4LYD2_9FIRM</name>
<evidence type="ECO:0000313" key="4">
    <source>
        <dbReference type="Proteomes" id="UP000260793"/>
    </source>
</evidence>
<dbReference type="InterPro" id="IPR003593">
    <property type="entry name" value="AAA+_ATPase"/>
</dbReference>
<dbReference type="EMBL" id="QRMI01000010">
    <property type="protein sequence ID" value="RHJ62356.1"/>
    <property type="molecule type" value="Genomic_DNA"/>
</dbReference>
<dbReference type="Proteomes" id="UP000285832">
    <property type="component" value="Unassembled WGS sequence"/>
</dbReference>
<dbReference type="NCBIfam" id="NF005304">
    <property type="entry name" value="PRK06835.1"/>
    <property type="match status" value="1"/>
</dbReference>
<comment type="caution">
    <text evidence="2">The sequence shown here is derived from an EMBL/GenBank/DDBJ whole genome shotgun (WGS) entry which is preliminary data.</text>
</comment>
<dbReference type="Proteomes" id="UP000260793">
    <property type="component" value="Unassembled WGS sequence"/>
</dbReference>
<sequence>MGLRNAQYHAIMREYEKRQLKSHDIQTARYEEVYTKLPEFKSLDDSISILSVQYGKKLLNGDPTALSSLKEELALLRASKKKLLTSAGYPENYLEPVYECPDCKDTGYIGNEKCHCFKKAIIELLYEQSNIKKIPEDADFSNFRLDYYSRSHYDKKTGRSAREAMENTLEICRHFVDSFGTEFHNLFLYGDVGVGKTYLSTCIAKEIINREFSVIYFSAPQLFNTLAQNTFDKKDVDARNMSEYIFECDLLIIDDLGTEYTNSFIASQFFTCINERLLHRKSTIISTNLSLESLADLYTERSFSRITSSYSLLKIIGDDIRIKKKLEH</sequence>
<dbReference type="InterPro" id="IPR020591">
    <property type="entry name" value="Chromosome_initiator_DnaA-like"/>
</dbReference>
<dbReference type="SMART" id="SM00382">
    <property type="entry name" value="AAA"/>
    <property type="match status" value="1"/>
</dbReference>
<dbReference type="AlphaFoldDB" id="A0A3E4LYD2"/>
<dbReference type="GO" id="GO:0006260">
    <property type="term" value="P:DNA replication"/>
    <property type="evidence" value="ECO:0007669"/>
    <property type="project" value="TreeGrafter"/>
</dbReference>
<proteinExistence type="predicted"/>
<dbReference type="Gene3D" id="3.40.50.300">
    <property type="entry name" value="P-loop containing nucleotide triphosphate hydrolases"/>
    <property type="match status" value="1"/>
</dbReference>
<evidence type="ECO:0000313" key="2">
    <source>
        <dbReference type="EMBL" id="RGK42427.1"/>
    </source>
</evidence>
<evidence type="ECO:0000313" key="3">
    <source>
        <dbReference type="EMBL" id="RHJ62356.1"/>
    </source>
</evidence>
<evidence type="ECO:0000259" key="1">
    <source>
        <dbReference type="SMART" id="SM00382"/>
    </source>
</evidence>
<dbReference type="SUPFAM" id="SSF52540">
    <property type="entry name" value="P-loop containing nucleoside triphosphate hydrolases"/>
    <property type="match status" value="1"/>
</dbReference>
<organism evidence="2 4">
    <name type="scientific">[Ruminococcus] lactaris</name>
    <dbReference type="NCBI Taxonomy" id="46228"/>
    <lineage>
        <taxon>Bacteria</taxon>
        <taxon>Bacillati</taxon>
        <taxon>Bacillota</taxon>
        <taxon>Clostridia</taxon>
        <taxon>Lachnospirales</taxon>
        <taxon>Lachnospiraceae</taxon>
        <taxon>Mediterraneibacter</taxon>
    </lineage>
</organism>
<dbReference type="RefSeq" id="WP_005609007.1">
    <property type="nucleotide sequence ID" value="NZ_CABKOA010000040.1"/>
</dbReference>
<gene>
    <name evidence="3" type="ORF">DW116_05350</name>
    <name evidence="2" type="ORF">DXD17_01650</name>
</gene>
<dbReference type="GO" id="GO:0005524">
    <property type="term" value="F:ATP binding"/>
    <property type="evidence" value="ECO:0007669"/>
    <property type="project" value="InterPro"/>
</dbReference>
<dbReference type="PANTHER" id="PTHR30050">
    <property type="entry name" value="CHROMOSOMAL REPLICATION INITIATOR PROTEIN DNAA"/>
    <property type="match status" value="1"/>
</dbReference>
<protein>
    <submittedName>
        <fullName evidence="2">AAA family ATPase</fullName>
    </submittedName>
</protein>
<reference evidence="4 5" key="1">
    <citation type="submission" date="2018-08" db="EMBL/GenBank/DDBJ databases">
        <title>A genome reference for cultivated species of the human gut microbiota.</title>
        <authorList>
            <person name="Zou Y."/>
            <person name="Xue W."/>
            <person name="Luo G."/>
        </authorList>
    </citation>
    <scope>NUCLEOTIDE SEQUENCE [LARGE SCALE GENOMIC DNA]</scope>
    <source>
        <strain evidence="3 5">AM09-9</strain>
        <strain evidence="2 4">TF11-7</strain>
    </source>
</reference>
<dbReference type="Pfam" id="PF01695">
    <property type="entry name" value="IstB_IS21"/>
    <property type="match status" value="1"/>
</dbReference>
<dbReference type="GeneID" id="77334998"/>
<dbReference type="InterPro" id="IPR027417">
    <property type="entry name" value="P-loop_NTPase"/>
</dbReference>
<dbReference type="PANTHER" id="PTHR30050:SF4">
    <property type="entry name" value="ATP-BINDING PROTEIN RV3427C IN INSERTION SEQUENCE-RELATED"/>
    <property type="match status" value="1"/>
</dbReference>
<dbReference type="EMBL" id="QSQN01000003">
    <property type="protein sequence ID" value="RGK42427.1"/>
    <property type="molecule type" value="Genomic_DNA"/>
</dbReference>
<feature type="domain" description="AAA+ ATPase" evidence="1">
    <location>
        <begin position="182"/>
        <end position="321"/>
    </location>
</feature>
<dbReference type="CDD" id="cd00009">
    <property type="entry name" value="AAA"/>
    <property type="match status" value="1"/>
</dbReference>
<accession>A0A3E4LYD2</accession>
<evidence type="ECO:0000313" key="5">
    <source>
        <dbReference type="Proteomes" id="UP000285832"/>
    </source>
</evidence>